<feature type="transmembrane region" description="Helical" evidence="5">
    <location>
        <begin position="37"/>
        <end position="58"/>
    </location>
</feature>
<evidence type="ECO:0000256" key="1">
    <source>
        <dbReference type="ARBA" id="ARBA00004127"/>
    </source>
</evidence>
<evidence type="ECO:0000256" key="3">
    <source>
        <dbReference type="ARBA" id="ARBA00022989"/>
    </source>
</evidence>
<evidence type="ECO:0000256" key="5">
    <source>
        <dbReference type="SAM" id="Phobius"/>
    </source>
</evidence>
<dbReference type="GO" id="GO:0012505">
    <property type="term" value="C:endomembrane system"/>
    <property type="evidence" value="ECO:0007669"/>
    <property type="project" value="UniProtKB-SubCell"/>
</dbReference>
<dbReference type="Proteomes" id="UP000239735">
    <property type="component" value="Unassembled WGS sequence"/>
</dbReference>
<feature type="transmembrane region" description="Helical" evidence="5">
    <location>
        <begin position="101"/>
        <end position="124"/>
    </location>
</feature>
<dbReference type="Pfam" id="PF04191">
    <property type="entry name" value="PEMT"/>
    <property type="match status" value="1"/>
</dbReference>
<gene>
    <name evidence="6" type="ORF">SBA5_80027</name>
</gene>
<keyword evidence="6" id="KW-0489">Methyltransferase</keyword>
<dbReference type="GO" id="GO:0008168">
    <property type="term" value="F:methyltransferase activity"/>
    <property type="evidence" value="ECO:0007669"/>
    <property type="project" value="UniProtKB-KW"/>
</dbReference>
<feature type="transmembrane region" description="Helical" evidence="5">
    <location>
        <begin position="7"/>
        <end position="25"/>
    </location>
</feature>
<evidence type="ECO:0000313" key="6">
    <source>
        <dbReference type="EMBL" id="SPE30658.1"/>
    </source>
</evidence>
<keyword evidence="3 5" id="KW-1133">Transmembrane helix</keyword>
<dbReference type="PANTHER" id="PTHR12714:SF9">
    <property type="entry name" value="PROTEIN-S-ISOPRENYLCYSTEINE O-METHYLTRANSFERASE"/>
    <property type="match status" value="1"/>
</dbReference>
<feature type="transmembrane region" description="Helical" evidence="5">
    <location>
        <begin position="70"/>
        <end position="89"/>
    </location>
</feature>
<proteinExistence type="predicted"/>
<sequence length="218" mass="24347">MSSIKIIITGIVSVVIQFALAIAGWGGWTPFWAHPAFKGLACVTAVLMVVAVPSGGGMNTGEKEDRGNRWVLGAFSVIAIMMTFFSSYTDRIGFWTLDGDILRWVGVTVCFLGGVLRIIPVYVLKNRFSGLVAIQPGHKLETRGIYRVIRNPSYLGMLITSLGWVLTFRSGVGVLLALSLLIPLVARMHAEERLLREQFGAEYEAYFRRTWRRRPFVY</sequence>
<evidence type="ECO:0000256" key="2">
    <source>
        <dbReference type="ARBA" id="ARBA00022692"/>
    </source>
</evidence>
<organism evidence="6 7">
    <name type="scientific">Candidatus Sulfuritelmatomonas gaucii</name>
    <dbReference type="NCBI Taxonomy" id="2043161"/>
    <lineage>
        <taxon>Bacteria</taxon>
        <taxon>Pseudomonadati</taxon>
        <taxon>Acidobacteriota</taxon>
        <taxon>Terriglobia</taxon>
        <taxon>Terriglobales</taxon>
        <taxon>Acidobacteriaceae</taxon>
        <taxon>Candidatus Sulfuritelmatomonas</taxon>
    </lineage>
</organism>
<dbReference type="Gene3D" id="1.20.120.1630">
    <property type="match status" value="1"/>
</dbReference>
<keyword evidence="6" id="KW-0808">Transferase</keyword>
<dbReference type="GO" id="GO:0032259">
    <property type="term" value="P:methylation"/>
    <property type="evidence" value="ECO:0007669"/>
    <property type="project" value="UniProtKB-KW"/>
</dbReference>
<name>A0A2N9M5C0_9BACT</name>
<dbReference type="AlphaFoldDB" id="A0A2N9M5C0"/>
<keyword evidence="4 5" id="KW-0472">Membrane</keyword>
<feature type="transmembrane region" description="Helical" evidence="5">
    <location>
        <begin position="172"/>
        <end position="190"/>
    </location>
</feature>
<reference evidence="7" key="1">
    <citation type="submission" date="2018-02" db="EMBL/GenBank/DDBJ databases">
        <authorList>
            <person name="Hausmann B."/>
        </authorList>
    </citation>
    <scope>NUCLEOTIDE SEQUENCE [LARGE SCALE GENOMIC DNA]</scope>
    <source>
        <strain evidence="7">Peat soil MAG SbA5</strain>
    </source>
</reference>
<keyword evidence="2 5" id="KW-0812">Transmembrane</keyword>
<dbReference type="EMBL" id="OKRB01000141">
    <property type="protein sequence ID" value="SPE30658.1"/>
    <property type="molecule type" value="Genomic_DNA"/>
</dbReference>
<dbReference type="OrthoDB" id="5471300at2"/>
<dbReference type="PANTHER" id="PTHR12714">
    <property type="entry name" value="PROTEIN-S ISOPRENYLCYSTEINE O-METHYLTRANSFERASE"/>
    <property type="match status" value="1"/>
</dbReference>
<evidence type="ECO:0000313" key="7">
    <source>
        <dbReference type="Proteomes" id="UP000239735"/>
    </source>
</evidence>
<evidence type="ECO:0000256" key="4">
    <source>
        <dbReference type="ARBA" id="ARBA00023136"/>
    </source>
</evidence>
<protein>
    <submittedName>
        <fullName evidence="6">Isoprenylcysteine carboxyl methyltransferase</fullName>
    </submittedName>
</protein>
<comment type="subcellular location">
    <subcellularLocation>
        <location evidence="1">Endomembrane system</location>
        <topology evidence="1">Multi-pass membrane protein</topology>
    </subcellularLocation>
</comment>
<accession>A0A2N9M5C0</accession>
<dbReference type="InterPro" id="IPR007318">
    <property type="entry name" value="Phopholipid_MeTrfase"/>
</dbReference>